<evidence type="ECO:0000256" key="8">
    <source>
        <dbReference type="SAM" id="MobiDB-lite"/>
    </source>
</evidence>
<comment type="caution">
    <text evidence="10">The sequence shown here is derived from an EMBL/GenBank/DDBJ whole genome shotgun (WGS) entry which is preliminary data.</text>
</comment>
<evidence type="ECO:0000313" key="11">
    <source>
        <dbReference type="Proteomes" id="UP000785200"/>
    </source>
</evidence>
<feature type="region of interest" description="Disordered" evidence="8">
    <location>
        <begin position="92"/>
        <end position="210"/>
    </location>
</feature>
<dbReference type="GO" id="GO:0005886">
    <property type="term" value="C:plasma membrane"/>
    <property type="evidence" value="ECO:0007669"/>
    <property type="project" value="TreeGrafter"/>
</dbReference>
<protein>
    <recommendedName>
        <fullName evidence="12">Aquaporin-like protein</fullName>
    </recommendedName>
</protein>
<comment type="similarity">
    <text evidence="2">Belongs to the MIP/aquaporin (TC 1.A.8) family.</text>
</comment>
<feature type="compositionally biased region" description="Polar residues" evidence="8">
    <location>
        <begin position="14"/>
        <end position="26"/>
    </location>
</feature>
<dbReference type="PRINTS" id="PR00783">
    <property type="entry name" value="MINTRINSICP"/>
</dbReference>
<keyword evidence="4 9" id="KW-0812">Transmembrane</keyword>
<dbReference type="CDD" id="cd00333">
    <property type="entry name" value="MIP"/>
    <property type="match status" value="1"/>
</dbReference>
<name>A0A9P6VMG2_9HELO</name>
<dbReference type="InterPro" id="IPR023271">
    <property type="entry name" value="Aquaporin-like"/>
</dbReference>
<evidence type="ECO:0000256" key="5">
    <source>
        <dbReference type="ARBA" id="ARBA00022737"/>
    </source>
</evidence>
<feature type="transmembrane region" description="Helical" evidence="9">
    <location>
        <begin position="284"/>
        <end position="304"/>
    </location>
</feature>
<dbReference type="GO" id="GO:0015250">
    <property type="term" value="F:water channel activity"/>
    <property type="evidence" value="ECO:0007669"/>
    <property type="project" value="TreeGrafter"/>
</dbReference>
<gene>
    <name evidence="10" type="ORF">D0Z07_3322</name>
</gene>
<feature type="region of interest" description="Disordered" evidence="8">
    <location>
        <begin position="1"/>
        <end position="55"/>
    </location>
</feature>
<organism evidence="10 11">
    <name type="scientific">Hyphodiscus hymeniophilus</name>
    <dbReference type="NCBI Taxonomy" id="353542"/>
    <lineage>
        <taxon>Eukaryota</taxon>
        <taxon>Fungi</taxon>
        <taxon>Dikarya</taxon>
        <taxon>Ascomycota</taxon>
        <taxon>Pezizomycotina</taxon>
        <taxon>Leotiomycetes</taxon>
        <taxon>Helotiales</taxon>
        <taxon>Hyphodiscaceae</taxon>
        <taxon>Hyphodiscus</taxon>
    </lineage>
</organism>
<evidence type="ECO:0000256" key="3">
    <source>
        <dbReference type="ARBA" id="ARBA00022448"/>
    </source>
</evidence>
<accession>A0A9P6VMG2</accession>
<evidence type="ECO:0000256" key="6">
    <source>
        <dbReference type="ARBA" id="ARBA00022989"/>
    </source>
</evidence>
<dbReference type="EMBL" id="VNKQ01000006">
    <property type="protein sequence ID" value="KAG0650257.1"/>
    <property type="molecule type" value="Genomic_DNA"/>
</dbReference>
<keyword evidence="7 9" id="KW-0472">Membrane</keyword>
<sequence>MAPDDAKQSHKLRQTQSTNSRQTSANGVARTQHPNLHKSQERPQYSLAGNTTYAHGPSFVDPGYHELNPTYQRTELAPVWGLAKPLPRVVRRGMRRGKDGRVVEDPGTEREEPGDAEPIPQLGMIDDQRQEAGKEVRDGPDTDERGYGHERAERRRIDSTVGRMNSENSVLDRYATPRPERGNPMEEWKSHGSTYRRSHSDPFDEQSEDLGDRRLPKVQEVPSQHASAASSVSVIGKVNEVDLEAGDVPDEWALEEDEAERYTQEAYDDHNLWSSIRARFREPLAECLATMIAVLIGLCTNLAVQTSANTSGIYLSTNWAWGLGVMIGIYIAGGISGGHLNPAISLMLSLYRGFPFRKALVYITAQVLGAFFAGLIAYGVYRDAIVSFDLLGGQPATETGATQPLGLFTGGSGKSFFTQPAPFASVGAGFINEFVATAILACAVLALGDDSNAPPGAGMHALIVGLVVTVLTMAFGYNTGACMNPARDFGPRIATAAVGYGSEVFTTKNAWWIYGAWGATISGALVGGFLYDVAIFVGGESPVNYPRSKKREVKNKAKRRWFSFKRSVNEGLRKDPDKHG</sequence>
<keyword evidence="3" id="KW-0813">Transport</keyword>
<keyword evidence="5" id="KW-0677">Repeat</keyword>
<dbReference type="InterPro" id="IPR050363">
    <property type="entry name" value="MIP/Aquaporin"/>
</dbReference>
<dbReference type="PANTHER" id="PTHR43829:SF24">
    <property type="entry name" value="MIP AQUAPORIN (EUROFUNG)"/>
    <property type="match status" value="1"/>
</dbReference>
<feature type="transmembrane region" description="Helical" evidence="9">
    <location>
        <begin position="423"/>
        <end position="447"/>
    </location>
</feature>
<evidence type="ECO:0000256" key="9">
    <source>
        <dbReference type="SAM" id="Phobius"/>
    </source>
</evidence>
<keyword evidence="11" id="KW-1185">Reference proteome</keyword>
<evidence type="ECO:0000256" key="7">
    <source>
        <dbReference type="ARBA" id="ARBA00023136"/>
    </source>
</evidence>
<dbReference type="Gene3D" id="1.20.1080.10">
    <property type="entry name" value="Glycerol uptake facilitator protein"/>
    <property type="match status" value="1"/>
</dbReference>
<reference evidence="10" key="1">
    <citation type="submission" date="2019-07" db="EMBL/GenBank/DDBJ databases">
        <title>Hyphodiscus hymeniophilus genome sequencing and assembly.</title>
        <authorList>
            <person name="Kramer G."/>
            <person name="Nodwell J."/>
        </authorList>
    </citation>
    <scope>NUCLEOTIDE SEQUENCE</scope>
    <source>
        <strain evidence="10">ATCC 34498</strain>
    </source>
</reference>
<feature type="compositionally biased region" description="Basic and acidic residues" evidence="8">
    <location>
        <begin position="178"/>
        <end position="190"/>
    </location>
</feature>
<dbReference type="GO" id="GO:0015254">
    <property type="term" value="F:glycerol channel activity"/>
    <property type="evidence" value="ECO:0007669"/>
    <property type="project" value="TreeGrafter"/>
</dbReference>
<proteinExistence type="inferred from homology"/>
<dbReference type="AlphaFoldDB" id="A0A9P6VMG2"/>
<evidence type="ECO:0008006" key="12">
    <source>
        <dbReference type="Google" id="ProtNLM"/>
    </source>
</evidence>
<evidence type="ECO:0000256" key="2">
    <source>
        <dbReference type="ARBA" id="ARBA00006175"/>
    </source>
</evidence>
<dbReference type="NCBIfam" id="TIGR00861">
    <property type="entry name" value="MIP"/>
    <property type="match status" value="1"/>
</dbReference>
<feature type="compositionally biased region" description="Basic and acidic residues" evidence="8">
    <location>
        <begin position="126"/>
        <end position="158"/>
    </location>
</feature>
<feature type="transmembrane region" description="Helical" evidence="9">
    <location>
        <begin position="459"/>
        <end position="477"/>
    </location>
</feature>
<evidence type="ECO:0000256" key="4">
    <source>
        <dbReference type="ARBA" id="ARBA00022692"/>
    </source>
</evidence>
<feature type="compositionally biased region" description="Basic and acidic residues" evidence="8">
    <location>
        <begin position="96"/>
        <end position="113"/>
    </location>
</feature>
<dbReference type="InterPro" id="IPR000425">
    <property type="entry name" value="MIP"/>
</dbReference>
<feature type="transmembrane region" description="Helical" evidence="9">
    <location>
        <begin position="359"/>
        <end position="381"/>
    </location>
</feature>
<dbReference type="Proteomes" id="UP000785200">
    <property type="component" value="Unassembled WGS sequence"/>
</dbReference>
<dbReference type="Pfam" id="PF00230">
    <property type="entry name" value="MIP"/>
    <property type="match status" value="1"/>
</dbReference>
<comment type="subcellular location">
    <subcellularLocation>
        <location evidence="1">Membrane</location>
        <topology evidence="1">Multi-pass membrane protein</topology>
    </subcellularLocation>
</comment>
<dbReference type="OrthoDB" id="3222at2759"/>
<feature type="transmembrane region" description="Helical" evidence="9">
    <location>
        <begin position="511"/>
        <end position="537"/>
    </location>
</feature>
<keyword evidence="6 9" id="KW-1133">Transmembrane helix</keyword>
<dbReference type="PANTHER" id="PTHR43829">
    <property type="entry name" value="AQUAPORIN OR AQUAGLYCEROPORIN RELATED"/>
    <property type="match status" value="1"/>
</dbReference>
<dbReference type="FunFam" id="1.20.1080.10:FF:000022">
    <property type="entry name" value="MIP aquaporin"/>
    <property type="match status" value="1"/>
</dbReference>
<feature type="transmembrane region" description="Helical" evidence="9">
    <location>
        <begin position="319"/>
        <end position="338"/>
    </location>
</feature>
<evidence type="ECO:0000313" key="10">
    <source>
        <dbReference type="EMBL" id="KAG0650257.1"/>
    </source>
</evidence>
<dbReference type="SUPFAM" id="SSF81338">
    <property type="entry name" value="Aquaporin-like"/>
    <property type="match status" value="1"/>
</dbReference>
<evidence type="ECO:0000256" key="1">
    <source>
        <dbReference type="ARBA" id="ARBA00004141"/>
    </source>
</evidence>